<organism evidence="5 6">
    <name type="scientific">Arthrobacter phage Reedo</name>
    <dbReference type="NCBI Taxonomy" id="2910755"/>
    <lineage>
        <taxon>Viruses</taxon>
        <taxon>Duplodnaviria</taxon>
        <taxon>Heunggongvirae</taxon>
        <taxon>Uroviricota</taxon>
        <taxon>Caudoviricetes</taxon>
        <taxon>Casidaviridae</taxon>
        <taxon>Manhattanvirus</taxon>
        <taxon>Manhattanvirus reedo</taxon>
    </lineage>
</organism>
<evidence type="ECO:0000256" key="2">
    <source>
        <dbReference type="ARBA" id="ARBA00023172"/>
    </source>
</evidence>
<dbReference type="InterPro" id="IPR025827">
    <property type="entry name" value="Zn_ribbon_recom_dom"/>
</dbReference>
<dbReference type="Pfam" id="PF13408">
    <property type="entry name" value="Zn_ribbon_recom"/>
    <property type="match status" value="1"/>
</dbReference>
<dbReference type="SMART" id="SM00857">
    <property type="entry name" value="Resolvase"/>
    <property type="match status" value="1"/>
</dbReference>
<dbReference type="GO" id="GO:0003677">
    <property type="term" value="F:DNA binding"/>
    <property type="evidence" value="ECO:0007669"/>
    <property type="project" value="UniProtKB-KW"/>
</dbReference>
<dbReference type="Pfam" id="PF00239">
    <property type="entry name" value="Resolvase"/>
    <property type="match status" value="1"/>
</dbReference>
<dbReference type="GO" id="GO:0000150">
    <property type="term" value="F:DNA strand exchange activity"/>
    <property type="evidence" value="ECO:0007669"/>
    <property type="project" value="InterPro"/>
</dbReference>
<feature type="domain" description="Recombinase" evidence="4">
    <location>
        <begin position="175"/>
        <end position="309"/>
    </location>
</feature>
<dbReference type="Gene3D" id="3.40.50.1390">
    <property type="entry name" value="Resolvase, N-terminal catalytic domain"/>
    <property type="match status" value="1"/>
</dbReference>
<keyword evidence="6" id="KW-1185">Reference proteome</keyword>
<dbReference type="InterPro" id="IPR011109">
    <property type="entry name" value="DNA_bind_recombinase_dom"/>
</dbReference>
<evidence type="ECO:0000259" key="3">
    <source>
        <dbReference type="PROSITE" id="PS51736"/>
    </source>
</evidence>
<proteinExistence type="predicted"/>
<gene>
    <name evidence="5" type="primary">49</name>
    <name evidence="5" type="ORF">SEA_REEDO_49</name>
</gene>
<dbReference type="PROSITE" id="PS51737">
    <property type="entry name" value="RECOMBINASE_DNA_BIND"/>
    <property type="match status" value="1"/>
</dbReference>
<dbReference type="Pfam" id="PF07508">
    <property type="entry name" value="Recombinase"/>
    <property type="match status" value="1"/>
</dbReference>
<sequence>MSLATLRRAVVALVRYPVPMRAILYTRLSISDDASTSLSRQEADLRALADREGWDVVRVLTDDGISGRKARANAAEALRMLREDEADVLAVWKFDRWSRQGLAAVADLVNTLDAVPSARFVALGDGLNSTQPAWRIIASVLAEVARMEADNTATRVRSSIAALRKSSRFAGGVVPFGYRTAPAPDGPGRILEPNPSEAAIIRELADEILAGASLFKLALDLTARGVPASRSPYRLAVNAGRNPEGLSRGVWKVVSLQKIMTGDALLGRVTHKGTVLTDADGVPVRVWEPILDLPTLTRLRARLAPAEAKPKRVRAARLLSGLVYCSHCGSKCYVRTSGGYPIYGCASRSFGLSCPQPRITATGLEDYVAERFLAVVGDAPEVEEVELVSDPGTAEALAEIEAALQEASTALTADDADLPALMARLASLKARRAELRAIPATLTREILPTGRTLREAWLAEDDVDRRRNLLLEGLDHVKIKMRNRHGKKFEPERVEIFWLS</sequence>
<evidence type="ECO:0000256" key="1">
    <source>
        <dbReference type="ARBA" id="ARBA00023125"/>
    </source>
</evidence>
<accession>A0AA49BPN4</accession>
<dbReference type="CDD" id="cd00338">
    <property type="entry name" value="Ser_Recombinase"/>
    <property type="match status" value="1"/>
</dbReference>
<dbReference type="InterPro" id="IPR006119">
    <property type="entry name" value="Resolv_N"/>
</dbReference>
<keyword evidence="1" id="KW-0238">DNA-binding</keyword>
<reference evidence="5" key="1">
    <citation type="submission" date="2021-11" db="EMBL/GenBank/DDBJ databases">
        <authorList>
            <person name="Furlong K.P."/>
            <person name="Elkbouli M."/>
            <person name="Barwitzki K."/>
            <person name="Hastings E.M."/>
            <person name="Saal A.P."/>
            <person name="Sandouka T."/>
            <person name="Tran A."/>
            <person name="Tremblay V."/>
            <person name="Williams E.C."/>
            <person name="Giles L.L."/>
            <person name="McCarthy L."/>
            <person name="Wheaton K.A."/>
            <person name="Chan K."/>
            <person name="Rudner A.D."/>
            <person name="Beyer A.R."/>
            <person name="Chong R.A."/>
            <person name="Edgington N.P."/>
            <person name="Freise A.C."/>
            <person name="Garcia Costas A.M."/>
            <person name="Gibb B.P."/>
            <person name="Klyczek K.K."/>
            <person name="Swerdlow S.J."/>
            <person name="Garlena R.A."/>
            <person name="Russell D.A."/>
            <person name="Jacobs-Sera D."/>
            <person name="Hatfull G.F."/>
        </authorList>
    </citation>
    <scope>NUCLEOTIDE SEQUENCE</scope>
</reference>
<dbReference type="Gene3D" id="3.90.1750.20">
    <property type="entry name" value="Putative Large Serine Recombinase, Chain B, Domain 2"/>
    <property type="match status" value="1"/>
</dbReference>
<evidence type="ECO:0000313" key="6">
    <source>
        <dbReference type="Proteomes" id="UP001200740"/>
    </source>
</evidence>
<dbReference type="PROSITE" id="PS51736">
    <property type="entry name" value="RECOMBINASES_3"/>
    <property type="match status" value="1"/>
</dbReference>
<evidence type="ECO:0000259" key="4">
    <source>
        <dbReference type="PROSITE" id="PS51737"/>
    </source>
</evidence>
<dbReference type="EMBL" id="OL455896">
    <property type="protein sequence ID" value="UJQ86839.2"/>
    <property type="molecule type" value="Genomic_DNA"/>
</dbReference>
<evidence type="ECO:0000313" key="5">
    <source>
        <dbReference type="EMBL" id="UJQ86839.2"/>
    </source>
</evidence>
<keyword evidence="2" id="KW-0233">DNA recombination</keyword>
<dbReference type="PANTHER" id="PTHR30461:SF2">
    <property type="entry name" value="SERINE RECOMBINASE PINE-RELATED"/>
    <property type="match status" value="1"/>
</dbReference>
<dbReference type="InterPro" id="IPR050639">
    <property type="entry name" value="SSR_resolvase"/>
</dbReference>
<dbReference type="PANTHER" id="PTHR30461">
    <property type="entry name" value="DNA-INVERTASE FROM LAMBDOID PROPHAGE"/>
    <property type="match status" value="1"/>
</dbReference>
<dbReference type="SUPFAM" id="SSF53041">
    <property type="entry name" value="Resolvase-like"/>
    <property type="match status" value="1"/>
</dbReference>
<dbReference type="Proteomes" id="UP001200740">
    <property type="component" value="Segment"/>
</dbReference>
<protein>
    <submittedName>
        <fullName evidence="5">Serine integrase</fullName>
    </submittedName>
</protein>
<name>A0AA49BPN4_9CAUD</name>
<dbReference type="InterPro" id="IPR036162">
    <property type="entry name" value="Resolvase-like_N_sf"/>
</dbReference>
<feature type="domain" description="Resolvase/invertase-type recombinase catalytic" evidence="3">
    <location>
        <begin position="21"/>
        <end position="167"/>
    </location>
</feature>
<dbReference type="InterPro" id="IPR038109">
    <property type="entry name" value="DNA_bind_recomb_sf"/>
</dbReference>